<accession>V6LSZ4</accession>
<dbReference type="VEuPathDB" id="GiardiaDB:SS50377_26366"/>
<name>V6LSZ4_9EUKA</name>
<sequence length="238" mass="27583">MFSIIKNNCSSNSLLKNITAFQTSPGIKRNPSSNLKLLQTAPSPRRNRSILNLSLNENKPIISKEKSFDIQYNVSKHQFQPSFQAILEDDKQDDFEKLIAYNKKIFFTPEDERQSSALKFQTKSPTSWEPIDIRDIIIRMYLPTIEPLFKKAEDIEDLLKIGMKSKLKRMTVVTIKKSIMDIFAFQKQQIQSNTKADKLFKGGFKKQNSILLPTEVVSAKVETQLFMDKMRKLQMDMH</sequence>
<gene>
    <name evidence="1" type="ORF">SS50377_12166</name>
    <name evidence="2" type="ORF">SS50377_26366</name>
</gene>
<protein>
    <submittedName>
        <fullName evidence="1">Uncharacterized protein</fullName>
    </submittedName>
</protein>
<dbReference type="AlphaFoldDB" id="V6LSZ4"/>
<evidence type="ECO:0000313" key="2">
    <source>
        <dbReference type="EMBL" id="KAH0572157.1"/>
    </source>
</evidence>
<reference evidence="1 2" key="1">
    <citation type="journal article" date="2014" name="PLoS Genet.">
        <title>The Genome of Spironucleus salmonicida Highlights a Fish Pathogen Adapted to Fluctuating Environments.</title>
        <authorList>
            <person name="Xu F."/>
            <person name="Jerlstrom-Hultqvist J."/>
            <person name="Einarsson E."/>
            <person name="Astvaldsson A."/>
            <person name="Svard S.G."/>
            <person name="Andersson J.O."/>
        </authorList>
    </citation>
    <scope>NUCLEOTIDE SEQUENCE</scope>
    <source>
        <strain evidence="2">ATCC 50377</strain>
    </source>
</reference>
<organism evidence="1">
    <name type="scientific">Spironucleus salmonicida</name>
    <dbReference type="NCBI Taxonomy" id="348837"/>
    <lineage>
        <taxon>Eukaryota</taxon>
        <taxon>Metamonada</taxon>
        <taxon>Diplomonadida</taxon>
        <taxon>Hexamitidae</taxon>
        <taxon>Hexamitinae</taxon>
        <taxon>Spironucleus</taxon>
    </lineage>
</organism>
<keyword evidence="3" id="KW-1185">Reference proteome</keyword>
<reference evidence="2" key="2">
    <citation type="submission" date="2020-12" db="EMBL/GenBank/DDBJ databases">
        <title>New Spironucleus salmonicida genome in near-complete chromosomes.</title>
        <authorList>
            <person name="Xu F."/>
            <person name="Kurt Z."/>
            <person name="Jimenez-Gonzalez A."/>
            <person name="Astvaldsson A."/>
            <person name="Andersson J.O."/>
            <person name="Svard S.G."/>
        </authorList>
    </citation>
    <scope>NUCLEOTIDE SEQUENCE</scope>
    <source>
        <strain evidence="2">ATCC 50377</strain>
    </source>
</reference>
<proteinExistence type="predicted"/>
<dbReference type="Proteomes" id="UP000018208">
    <property type="component" value="Unassembled WGS sequence"/>
</dbReference>
<evidence type="ECO:0000313" key="1">
    <source>
        <dbReference type="EMBL" id="EST47767.1"/>
    </source>
</evidence>
<dbReference type="EMBL" id="KI546035">
    <property type="protein sequence ID" value="EST47767.1"/>
    <property type="molecule type" value="Genomic_DNA"/>
</dbReference>
<evidence type="ECO:0000313" key="3">
    <source>
        <dbReference type="Proteomes" id="UP000018208"/>
    </source>
</evidence>
<dbReference type="EMBL" id="AUWU02000006">
    <property type="protein sequence ID" value="KAH0572157.1"/>
    <property type="molecule type" value="Genomic_DNA"/>
</dbReference>